<dbReference type="InterPro" id="IPR037923">
    <property type="entry name" value="HTH-like"/>
</dbReference>
<evidence type="ECO:0000256" key="2">
    <source>
        <dbReference type="ARBA" id="ARBA00023125"/>
    </source>
</evidence>
<feature type="domain" description="HTH araC/xylS-type" evidence="4">
    <location>
        <begin position="182"/>
        <end position="280"/>
    </location>
</feature>
<dbReference type="RefSeq" id="WP_083964785.1">
    <property type="nucleotide sequence ID" value="NZ_LWSG01000044.1"/>
</dbReference>
<dbReference type="SUPFAM" id="SSF51215">
    <property type="entry name" value="Regulatory protein AraC"/>
    <property type="match status" value="1"/>
</dbReference>
<keyword evidence="3" id="KW-0804">Transcription</keyword>
<gene>
    <name evidence="5" type="ORF">A6K24_11635</name>
</gene>
<dbReference type="EMBL" id="LWSG01000044">
    <property type="protein sequence ID" value="OAS82766.1"/>
    <property type="molecule type" value="Genomic_DNA"/>
</dbReference>
<dbReference type="PANTHER" id="PTHR43280:SF2">
    <property type="entry name" value="HTH-TYPE TRANSCRIPTIONAL REGULATOR EXSA"/>
    <property type="match status" value="1"/>
</dbReference>
<dbReference type="InterPro" id="IPR009057">
    <property type="entry name" value="Homeodomain-like_sf"/>
</dbReference>
<dbReference type="Pfam" id="PF02311">
    <property type="entry name" value="AraC_binding"/>
    <property type="match status" value="1"/>
</dbReference>
<proteinExistence type="predicted"/>
<dbReference type="Gene3D" id="2.60.120.280">
    <property type="entry name" value="Regulatory protein AraC"/>
    <property type="match status" value="1"/>
</dbReference>
<dbReference type="SUPFAM" id="SSF46689">
    <property type="entry name" value="Homeodomain-like"/>
    <property type="match status" value="2"/>
</dbReference>
<dbReference type="PRINTS" id="PR00032">
    <property type="entry name" value="HTHARAC"/>
</dbReference>
<sequence length="284" mass="32771">MKGIERMTINLNNPAIFKNASSPGVLFSDHYHQSNEYKVTRSNGAKEWIITFTLSGKGLFSVDGHEQHVKAGELAILKPKTAHQYGSNNNHWEFYWAHFLPRPTWIELLNLPETTKGFIYFPINDIQLQDRVNNSFQRMIRDNRLLQEFSLELSMNALEEILLAINQWLQTTKANKIDYRVQQVIHLLNEELREAHTIQSLADQVCLSPSRLSHLFREQVGTSIMATLLSMRLAHAAKLLEFTQLPISEIANEVGFASPFYFTKQFTTSYGMNPSAYRKRLLEQ</sequence>
<name>A0A179SM73_9BACI</name>
<dbReference type="OrthoDB" id="9803764at2"/>
<dbReference type="InterPro" id="IPR020449">
    <property type="entry name" value="Tscrpt_reg_AraC-type_HTH"/>
</dbReference>
<dbReference type="AlphaFoldDB" id="A0A179SM73"/>
<dbReference type="PROSITE" id="PS00041">
    <property type="entry name" value="HTH_ARAC_FAMILY_1"/>
    <property type="match status" value="1"/>
</dbReference>
<comment type="caution">
    <text evidence="5">The sequence shown here is derived from an EMBL/GenBank/DDBJ whole genome shotgun (WGS) entry which is preliminary data.</text>
</comment>
<dbReference type="GO" id="GO:0003700">
    <property type="term" value="F:DNA-binding transcription factor activity"/>
    <property type="evidence" value="ECO:0007669"/>
    <property type="project" value="InterPro"/>
</dbReference>
<evidence type="ECO:0000313" key="5">
    <source>
        <dbReference type="EMBL" id="OAS82766.1"/>
    </source>
</evidence>
<dbReference type="InterPro" id="IPR018060">
    <property type="entry name" value="HTH_AraC"/>
</dbReference>
<dbReference type="PANTHER" id="PTHR43280">
    <property type="entry name" value="ARAC-FAMILY TRANSCRIPTIONAL REGULATOR"/>
    <property type="match status" value="1"/>
</dbReference>
<evidence type="ECO:0000259" key="4">
    <source>
        <dbReference type="PROSITE" id="PS01124"/>
    </source>
</evidence>
<protein>
    <recommendedName>
        <fullName evidence="4">HTH araC/xylS-type domain-containing protein</fullName>
    </recommendedName>
</protein>
<dbReference type="InterPro" id="IPR018062">
    <property type="entry name" value="HTH_AraC-typ_CS"/>
</dbReference>
<dbReference type="SMART" id="SM00342">
    <property type="entry name" value="HTH_ARAC"/>
    <property type="match status" value="1"/>
</dbReference>
<keyword evidence="2" id="KW-0238">DNA-binding</keyword>
<accession>A0A179SM73</accession>
<dbReference type="InterPro" id="IPR003313">
    <property type="entry name" value="AraC-bd"/>
</dbReference>
<organism evidence="5 6">
    <name type="scientific">Metabacillus litoralis</name>
    <dbReference type="NCBI Taxonomy" id="152268"/>
    <lineage>
        <taxon>Bacteria</taxon>
        <taxon>Bacillati</taxon>
        <taxon>Bacillota</taxon>
        <taxon>Bacilli</taxon>
        <taxon>Bacillales</taxon>
        <taxon>Bacillaceae</taxon>
        <taxon>Metabacillus</taxon>
    </lineage>
</organism>
<evidence type="ECO:0000313" key="6">
    <source>
        <dbReference type="Proteomes" id="UP000078534"/>
    </source>
</evidence>
<dbReference type="PROSITE" id="PS01124">
    <property type="entry name" value="HTH_ARAC_FAMILY_2"/>
    <property type="match status" value="1"/>
</dbReference>
<dbReference type="GO" id="GO:0043565">
    <property type="term" value="F:sequence-specific DNA binding"/>
    <property type="evidence" value="ECO:0007669"/>
    <property type="project" value="InterPro"/>
</dbReference>
<dbReference type="Gene3D" id="1.10.10.60">
    <property type="entry name" value="Homeodomain-like"/>
    <property type="match status" value="2"/>
</dbReference>
<dbReference type="STRING" id="152268.A6K24_11635"/>
<dbReference type="Proteomes" id="UP000078534">
    <property type="component" value="Unassembled WGS sequence"/>
</dbReference>
<dbReference type="CDD" id="cd06986">
    <property type="entry name" value="cupin_MmsR-like_N"/>
    <property type="match status" value="1"/>
</dbReference>
<keyword evidence="6" id="KW-1185">Reference proteome</keyword>
<reference evidence="6" key="1">
    <citation type="submission" date="2016-04" db="EMBL/GenBank/DDBJ databases">
        <authorList>
            <person name="Lyu Z."/>
            <person name="Lyu W."/>
        </authorList>
    </citation>
    <scope>NUCLEOTIDE SEQUENCE [LARGE SCALE GENOMIC DNA]</scope>
    <source>
        <strain evidence="6">C44</strain>
    </source>
</reference>
<dbReference type="Pfam" id="PF12833">
    <property type="entry name" value="HTH_18"/>
    <property type="match status" value="1"/>
</dbReference>
<evidence type="ECO:0000256" key="1">
    <source>
        <dbReference type="ARBA" id="ARBA00023015"/>
    </source>
</evidence>
<evidence type="ECO:0000256" key="3">
    <source>
        <dbReference type="ARBA" id="ARBA00023163"/>
    </source>
</evidence>
<keyword evidence="1" id="KW-0805">Transcription regulation</keyword>